<feature type="transmembrane region" description="Helical" evidence="6">
    <location>
        <begin position="111"/>
        <end position="131"/>
    </location>
</feature>
<evidence type="ECO:0000313" key="8">
    <source>
        <dbReference type="EMBL" id="ADC64887.1"/>
    </source>
</evidence>
<dbReference type="HOGENOM" id="CLU_007100_9_5_2"/>
<dbReference type="PANTHER" id="PTHR42703">
    <property type="entry name" value="NADH DEHYDROGENASE"/>
    <property type="match status" value="1"/>
</dbReference>
<keyword evidence="3 6" id="KW-0812">Transmembrane</keyword>
<dbReference type="GO" id="GO:0042773">
    <property type="term" value="P:ATP synthesis coupled electron transport"/>
    <property type="evidence" value="ECO:0007669"/>
    <property type="project" value="InterPro"/>
</dbReference>
<dbReference type="GeneID" id="8778221"/>
<dbReference type="Pfam" id="PF00361">
    <property type="entry name" value="Proton_antipo_M"/>
    <property type="match status" value="1"/>
</dbReference>
<accession>D3RWM4</accession>
<dbReference type="InterPro" id="IPR050586">
    <property type="entry name" value="CPA3_Na-H_Antiporter_D"/>
</dbReference>
<protein>
    <submittedName>
        <fullName evidence="8">NADH/Ubiquinone/plastoquinone (Complex I)</fullName>
    </submittedName>
</protein>
<evidence type="ECO:0000256" key="1">
    <source>
        <dbReference type="ARBA" id="ARBA00004651"/>
    </source>
</evidence>
<feature type="transmembrane region" description="Helical" evidence="6">
    <location>
        <begin position="6"/>
        <end position="26"/>
    </location>
</feature>
<dbReference type="GO" id="GO:0005886">
    <property type="term" value="C:plasma membrane"/>
    <property type="evidence" value="ECO:0007669"/>
    <property type="project" value="UniProtKB-SubCell"/>
</dbReference>
<feature type="transmembrane region" description="Helical" evidence="6">
    <location>
        <begin position="307"/>
        <end position="326"/>
    </location>
</feature>
<keyword evidence="2" id="KW-1003">Cell membrane</keyword>
<feature type="transmembrane region" description="Helical" evidence="6">
    <location>
        <begin position="137"/>
        <end position="154"/>
    </location>
</feature>
<evidence type="ECO:0000256" key="6">
    <source>
        <dbReference type="SAM" id="Phobius"/>
    </source>
</evidence>
<comment type="subcellular location">
    <subcellularLocation>
        <location evidence="1">Cell membrane</location>
        <topology evidence="1">Multi-pass membrane protein</topology>
    </subcellularLocation>
</comment>
<dbReference type="STRING" id="589924.Ferp_0717"/>
<organism evidence="8 9">
    <name type="scientific">Ferroglobus placidus (strain DSM 10642 / AEDII12DO)</name>
    <dbReference type="NCBI Taxonomy" id="589924"/>
    <lineage>
        <taxon>Archaea</taxon>
        <taxon>Methanobacteriati</taxon>
        <taxon>Methanobacteriota</taxon>
        <taxon>Archaeoglobi</taxon>
        <taxon>Archaeoglobales</taxon>
        <taxon>Archaeoglobaceae</taxon>
        <taxon>Ferroglobus</taxon>
    </lineage>
</organism>
<dbReference type="PRINTS" id="PR01437">
    <property type="entry name" value="NUOXDRDTASE4"/>
</dbReference>
<evidence type="ECO:0000313" key="9">
    <source>
        <dbReference type="Proteomes" id="UP000002613"/>
    </source>
</evidence>
<feature type="transmembrane region" description="Helical" evidence="6">
    <location>
        <begin position="416"/>
        <end position="435"/>
    </location>
</feature>
<evidence type="ECO:0000259" key="7">
    <source>
        <dbReference type="Pfam" id="PF00361"/>
    </source>
</evidence>
<sequence length="493" mass="54547">MIEHLPITVVAISLLSAFTILLSGIFSRRAGYYISLGTISIQLILSLFILDYVTKNGAIRYWLGGWRPPWGIEYATDELGAYTLFVVLFFSLVATIYAKKVVEKEIEEYKIPYFYTLWQLLVSGMCGVAVTGDLFNLFVFMEIASLSGYTLIAMAGKRALVASYNYLILGTVGISFYLLGTAFLYAATGTLNMLDAKILLSLLYENKVVHAAFVFYFVGLAIKMALFPLHFWQPDAYEYSPSAVTVLISTAMAKINAYALIRIIFSVFTVEFLERFAVVWELVAYVASAAIILGSVFAIMQRSLKRMLAYSSISHVGYIVLAMSFLNTKWGISAAVAHLLNHSLMKATLFMVACGFVYKANARRIEDVEGLGRKMPLSAAAFTIAAISMIGIPPTVGFVTKLYIILASLETGKLGFIAVMIASSLLSLVYFWRVIEALYMKGNHEKVEKDELPALMLYPALVLAVLCVLVGVFWLAEGVRFLEDVARVLGVVK</sequence>
<feature type="transmembrane region" description="Helical" evidence="6">
    <location>
        <begin position="208"/>
        <end position="232"/>
    </location>
</feature>
<evidence type="ECO:0000256" key="2">
    <source>
        <dbReference type="ARBA" id="ARBA00022475"/>
    </source>
</evidence>
<dbReference type="PANTHER" id="PTHR42703:SF1">
    <property type="entry name" value="NA(+)_H(+) ANTIPORTER SUBUNIT D1"/>
    <property type="match status" value="1"/>
</dbReference>
<feature type="transmembrane region" description="Helical" evidence="6">
    <location>
        <begin position="244"/>
        <end position="265"/>
    </location>
</feature>
<reference evidence="9" key="1">
    <citation type="submission" date="2010-02" db="EMBL/GenBank/DDBJ databases">
        <title>Complete sequence of Ferroglobus placidus DSM 10642.</title>
        <authorList>
            <consortium name="US DOE Joint Genome Institute"/>
            <person name="Lucas S."/>
            <person name="Copeland A."/>
            <person name="Lapidus A."/>
            <person name="Cheng J.-F."/>
            <person name="Bruce D."/>
            <person name="Goodwin L."/>
            <person name="Pitluck S."/>
            <person name="Saunders E."/>
            <person name="Brettin T."/>
            <person name="Detter J.C."/>
            <person name="Han C."/>
            <person name="Tapia R."/>
            <person name="Larimer F."/>
            <person name="Land M."/>
            <person name="Hauser L."/>
            <person name="Kyrpides N."/>
            <person name="Ivanova N."/>
            <person name="Holmes D."/>
            <person name="Lovley D."/>
            <person name="Kyrpides N."/>
            <person name="Anderson I.J."/>
            <person name="Woyke T."/>
        </authorList>
    </citation>
    <scope>NUCLEOTIDE SEQUENCE [LARGE SCALE GENOMIC DNA]</scope>
    <source>
        <strain evidence="9">DSM 10642 / AEDII12DO</strain>
    </source>
</reference>
<name>D3RWM4_FERPA</name>
<evidence type="ECO:0000256" key="4">
    <source>
        <dbReference type="ARBA" id="ARBA00022989"/>
    </source>
</evidence>
<evidence type="ECO:0000256" key="3">
    <source>
        <dbReference type="ARBA" id="ARBA00022692"/>
    </source>
</evidence>
<dbReference type="KEGG" id="fpl:Ferp_0717"/>
<gene>
    <name evidence="8" type="ordered locus">Ferp_0717</name>
</gene>
<dbReference type="AlphaFoldDB" id="D3RWM4"/>
<keyword evidence="8" id="KW-0830">Ubiquinone</keyword>
<keyword evidence="4 6" id="KW-1133">Transmembrane helix</keyword>
<dbReference type="RefSeq" id="WP_012965231.1">
    <property type="nucleotide sequence ID" value="NC_013849.1"/>
</dbReference>
<feature type="transmembrane region" description="Helical" evidence="6">
    <location>
        <begin position="277"/>
        <end position="300"/>
    </location>
</feature>
<feature type="domain" description="NADH:quinone oxidoreductase/Mrp antiporter transmembrane" evidence="7">
    <location>
        <begin position="132"/>
        <end position="426"/>
    </location>
</feature>
<dbReference type="EMBL" id="CP001899">
    <property type="protein sequence ID" value="ADC64887.1"/>
    <property type="molecule type" value="Genomic_DNA"/>
</dbReference>
<evidence type="ECO:0000256" key="5">
    <source>
        <dbReference type="ARBA" id="ARBA00023136"/>
    </source>
</evidence>
<dbReference type="GO" id="GO:0008137">
    <property type="term" value="F:NADH dehydrogenase (ubiquinone) activity"/>
    <property type="evidence" value="ECO:0007669"/>
    <property type="project" value="InterPro"/>
</dbReference>
<proteinExistence type="predicted"/>
<feature type="transmembrane region" description="Helical" evidence="6">
    <location>
        <begin position="455"/>
        <end position="476"/>
    </location>
</feature>
<keyword evidence="5 6" id="KW-0472">Membrane</keyword>
<feature type="transmembrane region" description="Helical" evidence="6">
    <location>
        <begin position="33"/>
        <end position="53"/>
    </location>
</feature>
<feature type="transmembrane region" description="Helical" evidence="6">
    <location>
        <begin position="379"/>
        <end position="404"/>
    </location>
</feature>
<feature type="transmembrane region" description="Helical" evidence="6">
    <location>
        <begin position="332"/>
        <end position="358"/>
    </location>
</feature>
<feature type="transmembrane region" description="Helical" evidence="6">
    <location>
        <begin position="166"/>
        <end position="188"/>
    </location>
</feature>
<dbReference type="InterPro" id="IPR003918">
    <property type="entry name" value="NADH_UbQ_OxRdtase"/>
</dbReference>
<dbReference type="PaxDb" id="589924-Ferp_0717"/>
<dbReference type="eggNOG" id="arCOG01537">
    <property type="taxonomic scope" value="Archaea"/>
</dbReference>
<feature type="transmembrane region" description="Helical" evidence="6">
    <location>
        <begin position="79"/>
        <end position="99"/>
    </location>
</feature>
<reference evidence="8 9" key="2">
    <citation type="journal article" date="2011" name="Stand. Genomic Sci.">
        <title>Complete genome sequence of Ferroglobus placidus AEDII12DO.</title>
        <authorList>
            <person name="Anderson I."/>
            <person name="Risso C."/>
            <person name="Holmes D."/>
            <person name="Lucas S."/>
            <person name="Copeland A."/>
            <person name="Lapidus A."/>
            <person name="Cheng J.F."/>
            <person name="Bruce D."/>
            <person name="Goodwin L."/>
            <person name="Pitluck S."/>
            <person name="Saunders E."/>
            <person name="Brettin T."/>
            <person name="Detter J.C."/>
            <person name="Han C."/>
            <person name="Tapia R."/>
            <person name="Larimer F."/>
            <person name="Land M."/>
            <person name="Hauser L."/>
            <person name="Woyke T."/>
            <person name="Lovley D."/>
            <person name="Kyrpides N."/>
            <person name="Ivanova N."/>
        </authorList>
    </citation>
    <scope>NUCLEOTIDE SEQUENCE [LARGE SCALE GENOMIC DNA]</scope>
    <source>
        <strain evidence="9">DSM 10642 / AEDII12DO</strain>
    </source>
</reference>
<dbReference type="InterPro" id="IPR001750">
    <property type="entry name" value="ND/Mrp_TM"/>
</dbReference>
<dbReference type="Proteomes" id="UP000002613">
    <property type="component" value="Chromosome"/>
</dbReference>
<keyword evidence="9" id="KW-1185">Reference proteome</keyword>
<dbReference type="OrthoDB" id="371891at2157"/>